<reference evidence="3" key="1">
    <citation type="submission" date="2021-02" db="EMBL/GenBank/DDBJ databases">
        <authorList>
            <person name="Nowell W R."/>
        </authorList>
    </citation>
    <scope>NUCLEOTIDE SEQUENCE</scope>
    <source>
        <strain evidence="3">Ploen Becks lab</strain>
    </source>
</reference>
<dbReference type="PANTHER" id="PTHR18834">
    <property type="entry name" value="STEROID RECEPTOR RNA ACTIVATOR 1"/>
    <property type="match status" value="1"/>
</dbReference>
<dbReference type="Proteomes" id="UP000663879">
    <property type="component" value="Unassembled WGS sequence"/>
</dbReference>
<feature type="compositionally biased region" description="Basic and acidic residues" evidence="1">
    <location>
        <begin position="21"/>
        <end position="35"/>
    </location>
</feature>
<comment type="caution">
    <text evidence="3">The sequence shown here is derived from an EMBL/GenBank/DDBJ whole genome shotgun (WGS) entry which is preliminary data.</text>
</comment>
<name>A0A813Y6D0_9BILA</name>
<gene>
    <name evidence="3" type="ORF">OXX778_LOCUS10228</name>
</gene>
<dbReference type="InterPro" id="IPR009917">
    <property type="entry name" value="SRA1/Sec31"/>
</dbReference>
<dbReference type="OrthoDB" id="5982138at2759"/>
<dbReference type="Gene3D" id="1.20.940.10">
    <property type="entry name" value="Functional domain of the splicing factor Prp18"/>
    <property type="match status" value="1"/>
</dbReference>
<feature type="region of interest" description="Disordered" evidence="1">
    <location>
        <begin position="54"/>
        <end position="106"/>
    </location>
</feature>
<sequence length="223" mass="25588">MHEPRVKSILTWEMSNQFRPGNRERGWNDPPEFLHSENTTTQKRTILNQRVAHSLTGINANDSTKDEKLTEPPKFTSPPTSQVPLIKPISEQDAKTESDNSSLNENSIEELEKALVTNVQKLKDNGIVVRTCDDIMKRVKIFVTNWPKLNDNVKQKMFNLIKALENSELKTANDIHVRLMLDFPSEVSQWMVGIKKLIHELIELSNKSVKTNQSKEQENSTNQ</sequence>
<feature type="region of interest" description="Disordered" evidence="1">
    <location>
        <begin position="21"/>
        <end position="41"/>
    </location>
</feature>
<evidence type="ECO:0000313" key="3">
    <source>
        <dbReference type="EMBL" id="CAF0877174.1"/>
    </source>
</evidence>
<proteinExistence type="predicted"/>
<dbReference type="PANTHER" id="PTHR18834:SF2">
    <property type="entry name" value="STEROID RECEPTOR RNA ACTIVATOR 1"/>
    <property type="match status" value="1"/>
</dbReference>
<evidence type="ECO:0000259" key="2">
    <source>
        <dbReference type="Pfam" id="PF07304"/>
    </source>
</evidence>
<dbReference type="InterPro" id="IPR040243">
    <property type="entry name" value="Steroid_recept_RNA_1"/>
</dbReference>
<dbReference type="GO" id="GO:0003713">
    <property type="term" value="F:transcription coactivator activity"/>
    <property type="evidence" value="ECO:0007669"/>
    <property type="project" value="InterPro"/>
</dbReference>
<accession>A0A813Y6D0</accession>
<keyword evidence="4" id="KW-1185">Reference proteome</keyword>
<dbReference type="GO" id="GO:0006357">
    <property type="term" value="P:regulation of transcription by RNA polymerase II"/>
    <property type="evidence" value="ECO:0007669"/>
    <property type="project" value="InterPro"/>
</dbReference>
<evidence type="ECO:0000256" key="1">
    <source>
        <dbReference type="SAM" id="MobiDB-lite"/>
    </source>
</evidence>
<dbReference type="GO" id="GO:0005634">
    <property type="term" value="C:nucleus"/>
    <property type="evidence" value="ECO:0007669"/>
    <property type="project" value="TreeGrafter"/>
</dbReference>
<dbReference type="AlphaFoldDB" id="A0A813Y6D0"/>
<protein>
    <recommendedName>
        <fullName evidence="2">SRA1/Sec31 domain-containing protein</fullName>
    </recommendedName>
</protein>
<dbReference type="EMBL" id="CAJNOC010001597">
    <property type="protein sequence ID" value="CAF0877174.1"/>
    <property type="molecule type" value="Genomic_DNA"/>
</dbReference>
<dbReference type="Pfam" id="PF07304">
    <property type="entry name" value="SRA1"/>
    <property type="match status" value="1"/>
</dbReference>
<organism evidence="3 4">
    <name type="scientific">Brachionus calyciflorus</name>
    <dbReference type="NCBI Taxonomy" id="104777"/>
    <lineage>
        <taxon>Eukaryota</taxon>
        <taxon>Metazoa</taxon>
        <taxon>Spiralia</taxon>
        <taxon>Gnathifera</taxon>
        <taxon>Rotifera</taxon>
        <taxon>Eurotatoria</taxon>
        <taxon>Monogononta</taxon>
        <taxon>Pseudotrocha</taxon>
        <taxon>Ploima</taxon>
        <taxon>Brachionidae</taxon>
        <taxon>Brachionus</taxon>
    </lineage>
</organism>
<evidence type="ECO:0000313" key="4">
    <source>
        <dbReference type="Proteomes" id="UP000663879"/>
    </source>
</evidence>
<feature type="domain" description="SRA1/Sec31" evidence="2">
    <location>
        <begin position="73"/>
        <end position="213"/>
    </location>
</feature>